<dbReference type="SUPFAM" id="SSF88723">
    <property type="entry name" value="PIN domain-like"/>
    <property type="match status" value="1"/>
</dbReference>
<dbReference type="InterPro" id="IPR008918">
    <property type="entry name" value="HhH2"/>
</dbReference>
<keyword evidence="1" id="KW-0540">Nuclease</keyword>
<dbReference type="GO" id="GO:0003677">
    <property type="term" value="F:DNA binding"/>
    <property type="evidence" value="ECO:0007669"/>
    <property type="project" value="UniProtKB-KW"/>
</dbReference>
<dbReference type="AlphaFoldDB" id="F9QEH9"/>
<dbReference type="Gene3D" id="3.40.50.1010">
    <property type="entry name" value="5'-nuclease"/>
    <property type="match status" value="1"/>
</dbReference>
<dbReference type="CDD" id="cd09898">
    <property type="entry name" value="H3TH_53EXO"/>
    <property type="match status" value="1"/>
</dbReference>
<evidence type="ECO:0000256" key="2">
    <source>
        <dbReference type="ARBA" id="ARBA00022801"/>
    </source>
</evidence>
<dbReference type="Pfam" id="PF01367">
    <property type="entry name" value="5_3_exonuc"/>
    <property type="match status" value="1"/>
</dbReference>
<evidence type="ECO:0000313" key="8">
    <source>
        <dbReference type="Proteomes" id="UP000005055"/>
    </source>
</evidence>
<evidence type="ECO:0000259" key="6">
    <source>
        <dbReference type="SMART" id="SM00475"/>
    </source>
</evidence>
<evidence type="ECO:0000256" key="5">
    <source>
        <dbReference type="ARBA" id="ARBA00050026"/>
    </source>
</evidence>
<dbReference type="GeneID" id="65653604"/>
<dbReference type="InterPro" id="IPR036279">
    <property type="entry name" value="5-3_exonuclease_C_sf"/>
</dbReference>
<dbReference type="PANTHER" id="PTHR42646">
    <property type="entry name" value="FLAP ENDONUCLEASE XNI"/>
    <property type="match status" value="1"/>
</dbReference>
<proteinExistence type="predicted"/>
<dbReference type="InterPro" id="IPR020046">
    <property type="entry name" value="5-3_exonucl_a-hlix_arch_N"/>
</dbReference>
<dbReference type="InterPro" id="IPR002421">
    <property type="entry name" value="5-3_exonuclease"/>
</dbReference>
<dbReference type="InterPro" id="IPR038969">
    <property type="entry name" value="FEN"/>
</dbReference>
<name>F9QEH9_9BACT</name>
<gene>
    <name evidence="7" type="ORF">GIG_03994</name>
</gene>
<dbReference type="EMBL" id="AFVJ01000038">
    <property type="protein sequence ID" value="EGS28829.1"/>
    <property type="molecule type" value="Genomic_DNA"/>
</dbReference>
<dbReference type="NCBIfam" id="NF011547">
    <property type="entry name" value="PRK14976.1-4"/>
    <property type="match status" value="1"/>
</dbReference>
<dbReference type="SUPFAM" id="SSF47807">
    <property type="entry name" value="5' to 3' exonuclease, C-terminal subdomain"/>
    <property type="match status" value="1"/>
</dbReference>
<keyword evidence="3" id="KW-0238">DNA-binding</keyword>
<dbReference type="InterPro" id="IPR029060">
    <property type="entry name" value="PIN-like_dom_sf"/>
</dbReference>
<accession>F9QEH9</accession>
<dbReference type="Proteomes" id="UP000005055">
    <property type="component" value="Unassembled WGS sequence"/>
</dbReference>
<dbReference type="SMART" id="SM00475">
    <property type="entry name" value="53EXOc"/>
    <property type="match status" value="1"/>
</dbReference>
<reference evidence="7 8" key="1">
    <citation type="journal article" date="2011" name="J. Bacteriol.">
        <title>Genome Sequence of Duck Pathogen Mycoplasma anatis Strain 1340.</title>
        <authorList>
            <person name="Guo Z."/>
            <person name="Chen P."/>
            <person name="Ren P."/>
            <person name="Kuang S."/>
            <person name="Zhou Z."/>
            <person name="Li Z."/>
            <person name="Liu M."/>
            <person name="Shi D."/>
            <person name="Xiao Y."/>
            <person name="Wang X."/>
            <person name="Zhou R."/>
            <person name="Jin H."/>
            <person name="Bi D."/>
        </authorList>
    </citation>
    <scope>NUCLEOTIDE SEQUENCE [LARGE SCALE GENOMIC DNA]</scope>
    <source>
        <strain evidence="7 8">1340</strain>
    </source>
</reference>
<dbReference type="SMART" id="SM00279">
    <property type="entry name" value="HhH2"/>
    <property type="match status" value="1"/>
</dbReference>
<dbReference type="Gene3D" id="1.10.150.20">
    <property type="entry name" value="5' to 3' exonuclease, C-terminal subdomain"/>
    <property type="match status" value="1"/>
</dbReference>
<dbReference type="FunFam" id="1.10.150.20:FF:000003">
    <property type="entry name" value="DNA polymerase I"/>
    <property type="match status" value="1"/>
</dbReference>
<organism evidence="7 8">
    <name type="scientific">Mycoplasmopsis anatis 1340</name>
    <dbReference type="NCBI Taxonomy" id="1034808"/>
    <lineage>
        <taxon>Bacteria</taxon>
        <taxon>Bacillati</taxon>
        <taxon>Mycoplasmatota</taxon>
        <taxon>Mycoplasmoidales</taxon>
        <taxon>Metamycoplasmataceae</taxon>
        <taxon>Mycoplasmopsis</taxon>
    </lineage>
</organism>
<sequence>MKSNEKNKILLVDGNYLMFQSFYGTYSPNGYIMSSTKGVPTNGTHMFFMILFNLINSLNPTHIFIAFDAPGKTKRHDIYPEYKDGRSKAPEEIFIQFNHVKQILSELNIQHNELVGYEADDLVGTLSKNLSGQKMIYSRDKDLLQLVSKDTTVIFKDNKIKDYAIITDDNFKEIYEIQPFQIPDFKGLAGDSSDNLHGIKGIGEKTAIKLINKYGSLENILQNLNNLSPSISLKIKNDIESGIVCKKLAIINTQVQEISKNDDDYKFKLDKSGTKTLKELELNQILNIIEMS</sequence>
<evidence type="ECO:0000256" key="1">
    <source>
        <dbReference type="ARBA" id="ARBA00022722"/>
    </source>
</evidence>
<dbReference type="InterPro" id="IPR020045">
    <property type="entry name" value="DNA_polI_H3TH"/>
</dbReference>
<protein>
    <recommendedName>
        <fullName evidence="5">5'-3' exonuclease</fullName>
    </recommendedName>
</protein>
<dbReference type="STRING" id="1034808.GIG_03994"/>
<keyword evidence="8" id="KW-1185">Reference proteome</keyword>
<comment type="function">
    <text evidence="4">5'-3' exonuclease acting preferentially on double-stranded DNA.</text>
</comment>
<evidence type="ECO:0000256" key="3">
    <source>
        <dbReference type="ARBA" id="ARBA00023125"/>
    </source>
</evidence>
<comment type="caution">
    <text evidence="7">The sequence shown here is derived from an EMBL/GenBank/DDBJ whole genome shotgun (WGS) entry which is preliminary data.</text>
</comment>
<dbReference type="PANTHER" id="PTHR42646:SF2">
    <property type="entry name" value="5'-3' EXONUCLEASE FAMILY PROTEIN"/>
    <property type="match status" value="1"/>
</dbReference>
<dbReference type="eggNOG" id="COG0258">
    <property type="taxonomic scope" value="Bacteria"/>
</dbReference>
<dbReference type="Pfam" id="PF02739">
    <property type="entry name" value="5_3_exonuc_N"/>
    <property type="match status" value="1"/>
</dbReference>
<evidence type="ECO:0000313" key="7">
    <source>
        <dbReference type="EMBL" id="EGS28829.1"/>
    </source>
</evidence>
<dbReference type="CDD" id="cd09859">
    <property type="entry name" value="PIN_53EXO"/>
    <property type="match status" value="1"/>
</dbReference>
<dbReference type="RefSeq" id="WP_006886901.1">
    <property type="nucleotide sequence ID" value="NZ_AFVJ01000038.1"/>
</dbReference>
<dbReference type="GO" id="GO:0017108">
    <property type="term" value="F:5'-flap endonuclease activity"/>
    <property type="evidence" value="ECO:0007669"/>
    <property type="project" value="InterPro"/>
</dbReference>
<dbReference type="GO" id="GO:0033567">
    <property type="term" value="P:DNA replication, Okazaki fragment processing"/>
    <property type="evidence" value="ECO:0007669"/>
    <property type="project" value="InterPro"/>
</dbReference>
<evidence type="ECO:0000256" key="4">
    <source>
        <dbReference type="ARBA" id="ARBA00049957"/>
    </source>
</evidence>
<feature type="domain" description="5'-3' exonuclease" evidence="6">
    <location>
        <begin position="7"/>
        <end position="268"/>
    </location>
</feature>
<dbReference type="GO" id="GO:0008409">
    <property type="term" value="F:5'-3' exonuclease activity"/>
    <property type="evidence" value="ECO:0007669"/>
    <property type="project" value="InterPro"/>
</dbReference>
<keyword evidence="2" id="KW-0378">Hydrolase</keyword>